<dbReference type="InterPro" id="IPR027443">
    <property type="entry name" value="IPNS-like_sf"/>
</dbReference>
<name>A0AA38FV25_TAXCH</name>
<gene>
    <name evidence="6" type="ORF">KI387_026677</name>
</gene>
<evidence type="ECO:0000313" key="6">
    <source>
        <dbReference type="EMBL" id="KAH9311642.1"/>
    </source>
</evidence>
<evidence type="ECO:0000313" key="7">
    <source>
        <dbReference type="Proteomes" id="UP000824469"/>
    </source>
</evidence>
<evidence type="ECO:0000256" key="4">
    <source>
        <dbReference type="RuleBase" id="RU003682"/>
    </source>
</evidence>
<dbReference type="EMBL" id="JAHRHJ020000006">
    <property type="protein sequence ID" value="KAH9311642.1"/>
    <property type="molecule type" value="Genomic_DNA"/>
</dbReference>
<protein>
    <recommendedName>
        <fullName evidence="5">Fe2OG dioxygenase domain-containing protein</fullName>
    </recommendedName>
</protein>
<reference evidence="6 7" key="1">
    <citation type="journal article" date="2021" name="Nat. Plants">
        <title>The Taxus genome provides insights into paclitaxel biosynthesis.</title>
        <authorList>
            <person name="Xiong X."/>
            <person name="Gou J."/>
            <person name="Liao Q."/>
            <person name="Li Y."/>
            <person name="Zhou Q."/>
            <person name="Bi G."/>
            <person name="Li C."/>
            <person name="Du R."/>
            <person name="Wang X."/>
            <person name="Sun T."/>
            <person name="Guo L."/>
            <person name="Liang H."/>
            <person name="Lu P."/>
            <person name="Wu Y."/>
            <person name="Zhang Z."/>
            <person name="Ro D.K."/>
            <person name="Shang Y."/>
            <person name="Huang S."/>
            <person name="Yan J."/>
        </authorList>
    </citation>
    <scope>NUCLEOTIDE SEQUENCE [LARGE SCALE GENOMIC DNA]</scope>
    <source>
        <strain evidence="6">Ta-2019</strain>
    </source>
</reference>
<dbReference type="Proteomes" id="UP000824469">
    <property type="component" value="Unassembled WGS sequence"/>
</dbReference>
<comment type="caution">
    <text evidence="6">The sequence shown here is derived from an EMBL/GenBank/DDBJ whole genome shotgun (WGS) entry which is preliminary data.</text>
</comment>
<dbReference type="InterPro" id="IPR005123">
    <property type="entry name" value="Oxoglu/Fe-dep_dioxygenase_dom"/>
</dbReference>
<keyword evidence="2 4" id="KW-0479">Metal-binding</keyword>
<dbReference type="OMA" id="DHKECYE"/>
<dbReference type="InterPro" id="IPR026992">
    <property type="entry name" value="DIOX_N"/>
</dbReference>
<dbReference type="Pfam" id="PF03171">
    <property type="entry name" value="2OG-FeII_Oxy"/>
    <property type="match status" value="1"/>
</dbReference>
<dbReference type="Gene3D" id="2.60.120.330">
    <property type="entry name" value="B-lactam Antibiotic, Isopenicillin N Synthase, Chain"/>
    <property type="match status" value="1"/>
</dbReference>
<dbReference type="InterPro" id="IPR044861">
    <property type="entry name" value="IPNS-like_FE2OG_OXY"/>
</dbReference>
<keyword evidence="3 4" id="KW-0408">Iron</keyword>
<evidence type="ECO:0000259" key="5">
    <source>
        <dbReference type="PROSITE" id="PS51471"/>
    </source>
</evidence>
<accession>A0AA38FV25</accession>
<organism evidence="6 7">
    <name type="scientific">Taxus chinensis</name>
    <name type="common">Chinese yew</name>
    <name type="synonym">Taxus wallichiana var. chinensis</name>
    <dbReference type="NCBI Taxonomy" id="29808"/>
    <lineage>
        <taxon>Eukaryota</taxon>
        <taxon>Viridiplantae</taxon>
        <taxon>Streptophyta</taxon>
        <taxon>Embryophyta</taxon>
        <taxon>Tracheophyta</taxon>
        <taxon>Spermatophyta</taxon>
        <taxon>Pinopsida</taxon>
        <taxon>Pinidae</taxon>
        <taxon>Conifers II</taxon>
        <taxon>Cupressales</taxon>
        <taxon>Taxaceae</taxon>
        <taxon>Taxus</taxon>
    </lineage>
</organism>
<dbReference type="GO" id="GO:0046872">
    <property type="term" value="F:metal ion binding"/>
    <property type="evidence" value="ECO:0007669"/>
    <property type="project" value="UniProtKB-KW"/>
</dbReference>
<dbReference type="FunFam" id="2.60.120.330:FF:000079">
    <property type="entry name" value="Protein SRG1"/>
    <property type="match status" value="1"/>
</dbReference>
<dbReference type="Pfam" id="PF14226">
    <property type="entry name" value="DIOX_N"/>
    <property type="match status" value="1"/>
</dbReference>
<keyword evidence="4" id="KW-0560">Oxidoreductase</keyword>
<feature type="non-terminal residue" evidence="6">
    <location>
        <position position="1"/>
    </location>
</feature>
<evidence type="ECO:0000256" key="1">
    <source>
        <dbReference type="ARBA" id="ARBA00008056"/>
    </source>
</evidence>
<proteinExistence type="inferred from homology"/>
<dbReference type="AlphaFoldDB" id="A0AA38FV25"/>
<dbReference type="InterPro" id="IPR050295">
    <property type="entry name" value="Plant_2OG-oxidoreductases"/>
</dbReference>
<comment type="similarity">
    <text evidence="1 4">Belongs to the iron/ascorbate-dependent oxidoreductase family.</text>
</comment>
<evidence type="ECO:0000256" key="2">
    <source>
        <dbReference type="ARBA" id="ARBA00022723"/>
    </source>
</evidence>
<dbReference type="SUPFAM" id="SSF51197">
    <property type="entry name" value="Clavaminate synthase-like"/>
    <property type="match status" value="1"/>
</dbReference>
<sequence length="369" mass="41216">MCRQPHSQQVNTFSKVNSPHNTGELDLSYSRVWMAQSSSSDNGKGVLLQAEWPEPIQRVQSLAESGINVVPPRYIKAEKDRPAIDMDREGEIDDSLEVNIPIIDLGGLEGEGREGTIQQIWMACREWGFFQVLGHGVPLHLIRQARQVARQFFSLPLEEKQSYANSPKTYEGYGSRLGIDKGALLDWGDYFFLHLLPLSIKDINKWPAKPTLYRESIEEYGKQVGKLCEMLLGVLSINVGLEEGYFQEAFGSGSGSVGACMRMNYYPRCPQPNLTLGLSSHSDPGGMTVLLPDETVRGLQVRKDGRWILVEPHPHALIVNIGDQLQILSNGIYKSVEHRVVVNSEKDRVSIALFYNPDGDKIIQPAGQL</sequence>
<dbReference type="GO" id="GO:0016491">
    <property type="term" value="F:oxidoreductase activity"/>
    <property type="evidence" value="ECO:0007669"/>
    <property type="project" value="UniProtKB-KW"/>
</dbReference>
<dbReference type="PANTHER" id="PTHR47991">
    <property type="entry name" value="OXOGLUTARATE/IRON-DEPENDENT DIOXYGENASE"/>
    <property type="match status" value="1"/>
</dbReference>
<dbReference type="PROSITE" id="PS51471">
    <property type="entry name" value="FE2OG_OXY"/>
    <property type="match status" value="1"/>
</dbReference>
<keyword evidence="7" id="KW-1185">Reference proteome</keyword>
<feature type="domain" description="Fe2OG dioxygenase" evidence="5">
    <location>
        <begin position="256"/>
        <end position="357"/>
    </location>
</feature>
<evidence type="ECO:0000256" key="3">
    <source>
        <dbReference type="ARBA" id="ARBA00023004"/>
    </source>
</evidence>